<sequence length="157" mass="18025">MRFYSTYKQKTGTWFFVILAAIIICIFLFRQRNEPVNHNHDHIDQLTIALAIRDQPKPADTTIVNIRKLLIKLSDTYNMPVDSIADKVAAFHDVFDTSADMNIKGLKPEPELKKISNLELLRMVDKFENDELPRVPDSFKITMGMAINALVFKQVSS</sequence>
<dbReference type="Proteomes" id="UP000270046">
    <property type="component" value="Chromosome"/>
</dbReference>
<feature type="transmembrane region" description="Helical" evidence="1">
    <location>
        <begin position="12"/>
        <end position="29"/>
    </location>
</feature>
<organism evidence="2 3">
    <name type="scientific">Mucilaginibacter celer</name>
    <dbReference type="NCBI Taxonomy" id="2305508"/>
    <lineage>
        <taxon>Bacteria</taxon>
        <taxon>Pseudomonadati</taxon>
        <taxon>Bacteroidota</taxon>
        <taxon>Sphingobacteriia</taxon>
        <taxon>Sphingobacteriales</taxon>
        <taxon>Sphingobacteriaceae</taxon>
        <taxon>Mucilaginibacter</taxon>
    </lineage>
</organism>
<keyword evidence="3" id="KW-1185">Reference proteome</keyword>
<gene>
    <name evidence="2" type="ORF">HYN43_027315</name>
</gene>
<keyword evidence="1" id="KW-0472">Membrane</keyword>
<dbReference type="KEGG" id="muh:HYN43_027315"/>
<dbReference type="RefSeq" id="WP_119407022.1">
    <property type="nucleotide sequence ID" value="NZ_CP032869.1"/>
</dbReference>
<dbReference type="EMBL" id="CP032869">
    <property type="protein sequence ID" value="AYL98753.1"/>
    <property type="molecule type" value="Genomic_DNA"/>
</dbReference>
<name>A0A494W4P4_9SPHI</name>
<dbReference type="AlphaFoldDB" id="A0A494W4P4"/>
<evidence type="ECO:0000313" key="2">
    <source>
        <dbReference type="EMBL" id="AYL98753.1"/>
    </source>
</evidence>
<keyword evidence="1" id="KW-1133">Transmembrane helix</keyword>
<accession>A0A494W4P4</accession>
<keyword evidence="1" id="KW-0812">Transmembrane</keyword>
<protein>
    <submittedName>
        <fullName evidence="2">Uncharacterized protein</fullName>
    </submittedName>
</protein>
<evidence type="ECO:0000313" key="3">
    <source>
        <dbReference type="Proteomes" id="UP000270046"/>
    </source>
</evidence>
<proteinExistence type="predicted"/>
<evidence type="ECO:0000256" key="1">
    <source>
        <dbReference type="SAM" id="Phobius"/>
    </source>
</evidence>
<reference evidence="2 3" key="1">
    <citation type="submission" date="2018-10" db="EMBL/GenBank/DDBJ databases">
        <title>Genome sequencing of Mucilaginibacter sp. HYN0043.</title>
        <authorList>
            <person name="Kim M."/>
            <person name="Yi H."/>
        </authorList>
    </citation>
    <scope>NUCLEOTIDE SEQUENCE [LARGE SCALE GENOMIC DNA]</scope>
    <source>
        <strain evidence="2 3">HYN0043</strain>
    </source>
</reference>